<comment type="caution">
    <text evidence="1">The sequence shown here is derived from an EMBL/GenBank/DDBJ whole genome shotgun (WGS) entry which is preliminary data.</text>
</comment>
<evidence type="ECO:0000313" key="2">
    <source>
        <dbReference type="Proteomes" id="UP000709295"/>
    </source>
</evidence>
<dbReference type="EMBL" id="JAENGY010000175">
    <property type="protein sequence ID" value="KAG6970661.1"/>
    <property type="molecule type" value="Genomic_DNA"/>
</dbReference>
<organism evidence="1 2">
    <name type="scientific">Phytophthora aleatoria</name>
    <dbReference type="NCBI Taxonomy" id="2496075"/>
    <lineage>
        <taxon>Eukaryota</taxon>
        <taxon>Sar</taxon>
        <taxon>Stramenopiles</taxon>
        <taxon>Oomycota</taxon>
        <taxon>Peronosporomycetes</taxon>
        <taxon>Peronosporales</taxon>
        <taxon>Peronosporaceae</taxon>
        <taxon>Phytophthora</taxon>
    </lineage>
</organism>
<sequence length="92" mass="10180">CKLALRQDNVIKVDWINYTLHTGAGTNVAASNADELSERFDEVNELCAKSRSKVPAGVMKLLSIPFDLEELVPIIRPDTLAVLSASRQHVFE</sequence>
<feature type="non-terminal residue" evidence="1">
    <location>
        <position position="1"/>
    </location>
</feature>
<name>A0A8J5M931_9STRA</name>
<proteinExistence type="predicted"/>
<protein>
    <submittedName>
        <fullName evidence="1">Uncharacterized protein</fullName>
    </submittedName>
</protein>
<reference evidence="1" key="1">
    <citation type="submission" date="2021-01" db="EMBL/GenBank/DDBJ databases">
        <title>Phytophthora aleatoria, a newly-described species from Pinus radiata is distinct from Phytophthora cactorum isolates based on comparative genomics.</title>
        <authorList>
            <person name="Mcdougal R."/>
            <person name="Panda P."/>
            <person name="Williams N."/>
            <person name="Studholme D.J."/>
        </authorList>
    </citation>
    <scope>NUCLEOTIDE SEQUENCE</scope>
    <source>
        <strain evidence="1">NZFS 4037</strain>
    </source>
</reference>
<dbReference type="Proteomes" id="UP000709295">
    <property type="component" value="Unassembled WGS sequence"/>
</dbReference>
<dbReference type="AlphaFoldDB" id="A0A8J5M931"/>
<evidence type="ECO:0000313" key="1">
    <source>
        <dbReference type="EMBL" id="KAG6970661.1"/>
    </source>
</evidence>
<keyword evidence="2" id="KW-1185">Reference proteome</keyword>
<gene>
    <name evidence="1" type="ORF">JG688_00004762</name>
</gene>
<accession>A0A8J5M931</accession>